<accession>A0ABX0CGH9</accession>
<evidence type="ECO:0000256" key="1">
    <source>
        <dbReference type="SAM" id="Phobius"/>
    </source>
</evidence>
<proteinExistence type="predicted"/>
<evidence type="ECO:0000313" key="3">
    <source>
        <dbReference type="Proteomes" id="UP000470876"/>
    </source>
</evidence>
<dbReference type="EMBL" id="JAAGUX010000002">
    <property type="protein sequence ID" value="NEW54367.1"/>
    <property type="molecule type" value="Genomic_DNA"/>
</dbReference>
<sequence>MEFMDRARGWGGVIWVAIGLGPWVVWLARGNPAGWVIALITVASILSAAAYVARNARLTWWSGRILAILLGLELTAAVADRFGLFGPPGTPGVSWGSWSEFVTNTQELLPWLPLATIPAVIATALEAVLGAALIAGPRWRWCGKAVAALFVVYALTMLTSGAAVDILRYSMAVHIGAALLVSSRAAWDPSLGTRAPGREIRERTEAR</sequence>
<dbReference type="Proteomes" id="UP000470876">
    <property type="component" value="Unassembled WGS sequence"/>
</dbReference>
<protein>
    <submittedName>
        <fullName evidence="2">Uncharacterized protein</fullName>
    </submittedName>
</protein>
<keyword evidence="1" id="KW-0472">Membrane</keyword>
<reference evidence="2 3" key="1">
    <citation type="submission" date="2020-01" db="EMBL/GenBank/DDBJ databases">
        <title>Genetics and antimicrobial susceptibilities of Nocardia species isolated from the soil; a comparison with species isolated from humans.</title>
        <authorList>
            <person name="Carrasco G."/>
            <person name="Monzon S."/>
            <person name="Sansegundo M."/>
            <person name="Garcia E."/>
            <person name="Garrido N."/>
            <person name="Medina M.J."/>
            <person name="Villalon P."/>
            <person name="Ramirez-Arocha A.C."/>
            <person name="Jimenez P."/>
            <person name="Cuesta I."/>
            <person name="Valdezate S."/>
        </authorList>
    </citation>
    <scope>NUCLEOTIDE SEQUENCE [LARGE SCALE GENOMIC DNA]</scope>
    <source>
        <strain evidence="2 3">CNM20110649</strain>
    </source>
</reference>
<name>A0ABX0CGH9_9NOCA</name>
<feature type="transmembrane region" description="Helical" evidence="1">
    <location>
        <begin position="108"/>
        <end position="133"/>
    </location>
</feature>
<gene>
    <name evidence="2" type="ORF">GV794_01610</name>
</gene>
<keyword evidence="3" id="KW-1185">Reference proteome</keyword>
<organism evidence="2 3">
    <name type="scientific">Nocardia cyriacigeorgica</name>
    <dbReference type="NCBI Taxonomy" id="135487"/>
    <lineage>
        <taxon>Bacteria</taxon>
        <taxon>Bacillati</taxon>
        <taxon>Actinomycetota</taxon>
        <taxon>Actinomycetes</taxon>
        <taxon>Mycobacteriales</taxon>
        <taxon>Nocardiaceae</taxon>
        <taxon>Nocardia</taxon>
    </lineage>
</organism>
<feature type="transmembrane region" description="Helical" evidence="1">
    <location>
        <begin position="7"/>
        <end position="27"/>
    </location>
</feature>
<dbReference type="RefSeq" id="WP_163824425.1">
    <property type="nucleotide sequence ID" value="NZ_JAAGUX010000002.1"/>
</dbReference>
<feature type="transmembrane region" description="Helical" evidence="1">
    <location>
        <begin position="65"/>
        <end position="88"/>
    </location>
</feature>
<keyword evidence="1" id="KW-0812">Transmembrane</keyword>
<comment type="caution">
    <text evidence="2">The sequence shown here is derived from an EMBL/GenBank/DDBJ whole genome shotgun (WGS) entry which is preliminary data.</text>
</comment>
<feature type="transmembrane region" description="Helical" evidence="1">
    <location>
        <begin position="33"/>
        <end position="53"/>
    </location>
</feature>
<feature type="transmembrane region" description="Helical" evidence="1">
    <location>
        <begin position="145"/>
        <end position="163"/>
    </location>
</feature>
<evidence type="ECO:0000313" key="2">
    <source>
        <dbReference type="EMBL" id="NEW54367.1"/>
    </source>
</evidence>
<keyword evidence="1" id="KW-1133">Transmembrane helix</keyword>